<evidence type="ECO:0000313" key="4">
    <source>
        <dbReference type="Proteomes" id="UP000737018"/>
    </source>
</evidence>
<sequence length="95" mass="10714">MVFNADRAFILLICIGILAVQLDKVTGLRSIDLALKQGQEDHWISAQNRRILKAVDTEGMNTDQKKSAQVNKKFNPNEASKRKVRKGSDPIHNRT</sequence>
<feature type="compositionally biased region" description="Basic and acidic residues" evidence="1">
    <location>
        <begin position="86"/>
        <end position="95"/>
    </location>
</feature>
<keyword evidence="4" id="KW-1185">Reference proteome</keyword>
<protein>
    <recommendedName>
        <fullName evidence="5">CLAVATA3/ESR (CLE)-related protein 45</fullName>
    </recommendedName>
</protein>
<dbReference type="Proteomes" id="UP000737018">
    <property type="component" value="Unassembled WGS sequence"/>
</dbReference>
<evidence type="ECO:0000256" key="2">
    <source>
        <dbReference type="SAM" id="SignalP"/>
    </source>
</evidence>
<gene>
    <name evidence="3" type="ORF">CMV_029159</name>
</gene>
<dbReference type="InterPro" id="IPR038821">
    <property type="entry name" value="CLE45-like"/>
</dbReference>
<accession>A0A8J4V7P0</accession>
<keyword evidence="2" id="KW-0732">Signal</keyword>
<organism evidence="3 4">
    <name type="scientific">Castanea mollissima</name>
    <name type="common">Chinese chestnut</name>
    <dbReference type="NCBI Taxonomy" id="60419"/>
    <lineage>
        <taxon>Eukaryota</taxon>
        <taxon>Viridiplantae</taxon>
        <taxon>Streptophyta</taxon>
        <taxon>Embryophyta</taxon>
        <taxon>Tracheophyta</taxon>
        <taxon>Spermatophyta</taxon>
        <taxon>Magnoliopsida</taxon>
        <taxon>eudicotyledons</taxon>
        <taxon>Gunneridae</taxon>
        <taxon>Pentapetalae</taxon>
        <taxon>rosids</taxon>
        <taxon>fabids</taxon>
        <taxon>Fagales</taxon>
        <taxon>Fagaceae</taxon>
        <taxon>Castanea</taxon>
    </lineage>
</organism>
<evidence type="ECO:0000256" key="1">
    <source>
        <dbReference type="SAM" id="MobiDB-lite"/>
    </source>
</evidence>
<dbReference type="OrthoDB" id="683168at2759"/>
<name>A0A8J4V7P0_9ROSI</name>
<reference evidence="3" key="1">
    <citation type="submission" date="2020-03" db="EMBL/GenBank/DDBJ databases">
        <title>Castanea mollissima Vanexum genome sequencing.</title>
        <authorList>
            <person name="Staton M."/>
        </authorList>
    </citation>
    <scope>NUCLEOTIDE SEQUENCE</scope>
    <source>
        <tissue evidence="3">Leaf</tissue>
    </source>
</reference>
<comment type="caution">
    <text evidence="3">The sequence shown here is derived from an EMBL/GenBank/DDBJ whole genome shotgun (WGS) entry which is preliminary data.</text>
</comment>
<dbReference type="PANTHER" id="PTHR36726">
    <property type="entry name" value="CLAVATA3/ESR (CLE)-RELATED PROTEIN 45"/>
    <property type="match status" value="1"/>
</dbReference>
<feature type="chain" id="PRO_5035172800" description="CLAVATA3/ESR (CLE)-related protein 45" evidence="2">
    <location>
        <begin position="28"/>
        <end position="95"/>
    </location>
</feature>
<evidence type="ECO:0000313" key="3">
    <source>
        <dbReference type="EMBL" id="KAF3944365.1"/>
    </source>
</evidence>
<proteinExistence type="predicted"/>
<feature type="region of interest" description="Disordered" evidence="1">
    <location>
        <begin position="55"/>
        <end position="95"/>
    </location>
</feature>
<dbReference type="AlphaFoldDB" id="A0A8J4V7P0"/>
<feature type="compositionally biased region" description="Polar residues" evidence="1">
    <location>
        <begin position="59"/>
        <end position="78"/>
    </location>
</feature>
<feature type="signal peptide" evidence="2">
    <location>
        <begin position="1"/>
        <end position="27"/>
    </location>
</feature>
<dbReference type="EMBL" id="JRKL02012628">
    <property type="protein sequence ID" value="KAF3944365.1"/>
    <property type="molecule type" value="Genomic_DNA"/>
</dbReference>
<evidence type="ECO:0008006" key="5">
    <source>
        <dbReference type="Google" id="ProtNLM"/>
    </source>
</evidence>
<dbReference type="PANTHER" id="PTHR36726:SF4">
    <property type="entry name" value="CLAVATA3_ESR (CLE)-RELATED PROTEIN 45"/>
    <property type="match status" value="1"/>
</dbReference>